<evidence type="ECO:0000313" key="1">
    <source>
        <dbReference type="EMBL" id="EZA47237.1"/>
    </source>
</evidence>
<evidence type="ECO:0000313" key="2">
    <source>
        <dbReference type="Proteomes" id="UP000053097"/>
    </source>
</evidence>
<dbReference type="Proteomes" id="UP000053097">
    <property type="component" value="Unassembled WGS sequence"/>
</dbReference>
<dbReference type="AlphaFoldDB" id="A0A026VU29"/>
<organism evidence="1 2">
    <name type="scientific">Ooceraea biroi</name>
    <name type="common">Clonal raider ant</name>
    <name type="synonym">Cerapachys biroi</name>
    <dbReference type="NCBI Taxonomy" id="2015173"/>
    <lineage>
        <taxon>Eukaryota</taxon>
        <taxon>Metazoa</taxon>
        <taxon>Ecdysozoa</taxon>
        <taxon>Arthropoda</taxon>
        <taxon>Hexapoda</taxon>
        <taxon>Insecta</taxon>
        <taxon>Pterygota</taxon>
        <taxon>Neoptera</taxon>
        <taxon>Endopterygota</taxon>
        <taxon>Hymenoptera</taxon>
        <taxon>Apocrita</taxon>
        <taxon>Aculeata</taxon>
        <taxon>Formicoidea</taxon>
        <taxon>Formicidae</taxon>
        <taxon>Dorylinae</taxon>
        <taxon>Ooceraea</taxon>
    </lineage>
</organism>
<proteinExistence type="predicted"/>
<keyword evidence="2" id="KW-1185">Reference proteome</keyword>
<reference evidence="1 2" key="1">
    <citation type="journal article" date="2014" name="Curr. Biol.">
        <title>The genome of the clonal raider ant Cerapachys biroi.</title>
        <authorList>
            <person name="Oxley P.R."/>
            <person name="Ji L."/>
            <person name="Fetter-Pruneda I."/>
            <person name="McKenzie S.K."/>
            <person name="Li C."/>
            <person name="Hu H."/>
            <person name="Zhang G."/>
            <person name="Kronauer D.J."/>
        </authorList>
    </citation>
    <scope>NUCLEOTIDE SEQUENCE [LARGE SCALE GENOMIC DNA]</scope>
</reference>
<dbReference type="EMBL" id="KK107921">
    <property type="protein sequence ID" value="EZA47237.1"/>
    <property type="molecule type" value="Genomic_DNA"/>
</dbReference>
<name>A0A026VU29_OOCBI</name>
<sequence>SIMNNLDGRQVLAFGVESVLVGDVVDGVPDVGGRVDPAEATADGEAGVLLTGVHQLGGLLARLAVRQLIAELVFAQADVVRWRLFHENDLVISGDGGSRQSNGHEGVEGNDLDTESLKKSKFHTVILHEKCKNINTKNKKNLDGWQVSAFGVESVLIGDVVDGVSDVGGRVDPAVATADGDALVFLAGVHQLGGFLTGFTVRQLIAELVSIQADVVRWRLFHENYLVLQAALRSSEGDSDDGGEGNDLKYE</sequence>
<gene>
    <name evidence="1" type="ORF">X777_16499</name>
</gene>
<accession>A0A026VU29</accession>
<feature type="non-terminal residue" evidence="1">
    <location>
        <position position="1"/>
    </location>
</feature>
<protein>
    <submittedName>
        <fullName evidence="1">Uncharacterized protein</fullName>
    </submittedName>
</protein>